<accession>A0A1I0XDF3</accession>
<gene>
    <name evidence="4" type="ORF">SAMN04488528_100838</name>
</gene>
<evidence type="ECO:0000256" key="1">
    <source>
        <dbReference type="ARBA" id="ARBA00023587"/>
    </source>
</evidence>
<dbReference type="Pfam" id="PF03319">
    <property type="entry name" value="EutN_CcmL"/>
    <property type="match status" value="1"/>
</dbReference>
<dbReference type="STRING" id="84698.SAMN04488528_100838"/>
<organism evidence="4 5">
    <name type="scientific">Clostridium frigidicarnis</name>
    <dbReference type="NCBI Taxonomy" id="84698"/>
    <lineage>
        <taxon>Bacteria</taxon>
        <taxon>Bacillati</taxon>
        <taxon>Bacillota</taxon>
        <taxon>Clostridia</taxon>
        <taxon>Eubacteriales</taxon>
        <taxon>Clostridiaceae</taxon>
        <taxon>Clostridium</taxon>
    </lineage>
</organism>
<protein>
    <submittedName>
        <fullName evidence="4">Ethanolamine utilization protein EutN</fullName>
    </submittedName>
</protein>
<name>A0A1I0XDF3_9CLOT</name>
<evidence type="ECO:0000256" key="3">
    <source>
        <dbReference type="ARBA" id="ARBA00024446"/>
    </source>
</evidence>
<dbReference type="AlphaFoldDB" id="A0A1I0XDF3"/>
<evidence type="ECO:0000313" key="4">
    <source>
        <dbReference type="EMBL" id="SFA99021.1"/>
    </source>
</evidence>
<comment type="subcellular location">
    <subcellularLocation>
        <location evidence="1">Carboxysome</location>
    </subcellularLocation>
</comment>
<dbReference type="EMBL" id="FOKI01000008">
    <property type="protein sequence ID" value="SFA99021.1"/>
    <property type="molecule type" value="Genomic_DNA"/>
</dbReference>
<dbReference type="RefSeq" id="WP_090039948.1">
    <property type="nucleotide sequence ID" value="NZ_FOKI01000008.1"/>
</dbReference>
<reference evidence="4 5" key="1">
    <citation type="submission" date="2016-10" db="EMBL/GenBank/DDBJ databases">
        <authorList>
            <person name="de Groot N.N."/>
        </authorList>
    </citation>
    <scope>NUCLEOTIDE SEQUENCE [LARGE SCALE GENOMIC DNA]</scope>
    <source>
        <strain evidence="4 5">DSM 12271</strain>
    </source>
</reference>
<evidence type="ECO:0000313" key="5">
    <source>
        <dbReference type="Proteomes" id="UP000198619"/>
    </source>
</evidence>
<dbReference type="OrthoDB" id="196195at2"/>
<proteinExistence type="predicted"/>
<dbReference type="PANTHER" id="PTHR36539">
    <property type="entry name" value="ETHANOLAMINE UTILIZATION PROTEIN EUTN"/>
    <property type="match status" value="1"/>
</dbReference>
<keyword evidence="3" id="KW-1283">Bacterial microcompartment</keyword>
<evidence type="ECO:0000256" key="2">
    <source>
        <dbReference type="ARBA" id="ARBA00023669"/>
    </source>
</evidence>
<dbReference type="GO" id="GO:0031470">
    <property type="term" value="C:carboxysome"/>
    <property type="evidence" value="ECO:0007669"/>
    <property type="project" value="UniProtKB-SubCell"/>
</dbReference>
<dbReference type="InterPro" id="IPR004992">
    <property type="entry name" value="EutN_CcmL"/>
</dbReference>
<dbReference type="SUPFAM" id="SSF159133">
    <property type="entry name" value="EutN/CcmL-like"/>
    <property type="match status" value="1"/>
</dbReference>
<dbReference type="CDD" id="cd01614">
    <property type="entry name" value="EutN_CcmL"/>
    <property type="match status" value="1"/>
</dbReference>
<dbReference type="Proteomes" id="UP000198619">
    <property type="component" value="Unassembled WGS sequence"/>
</dbReference>
<keyword evidence="2" id="KW-1282">Carboxysome</keyword>
<dbReference type="Gene3D" id="2.40.50.220">
    <property type="entry name" value="EutN/Ccml"/>
    <property type="match status" value="1"/>
</dbReference>
<keyword evidence="5" id="KW-1185">Reference proteome</keyword>
<dbReference type="PANTHER" id="PTHR36539:SF2">
    <property type="entry name" value="ETHANOLAMINE UTILIZATION PROTEIN"/>
    <property type="match status" value="1"/>
</dbReference>
<sequence length="90" mass="9581">MLIGKVVGKLWATRKDEKLNGIKFLIVRLMKNSVEESESIYVAADTVGAGTGDLVMITRGGSARSSLGLKDVPIDSTIVGIIDSMEIDDA</sequence>
<dbReference type="PROSITE" id="PS51932">
    <property type="entry name" value="BMV"/>
    <property type="match status" value="1"/>
</dbReference>
<dbReference type="InterPro" id="IPR036677">
    <property type="entry name" value="EutN_CcmL_sf"/>
</dbReference>